<evidence type="ECO:0000256" key="7">
    <source>
        <dbReference type="ARBA" id="ARBA00023136"/>
    </source>
</evidence>
<dbReference type="InterPro" id="IPR001036">
    <property type="entry name" value="Acrflvin-R"/>
</dbReference>
<dbReference type="SUPFAM" id="SSF82866">
    <property type="entry name" value="Multidrug efflux transporter AcrB transmembrane domain"/>
    <property type="match status" value="2"/>
</dbReference>
<evidence type="ECO:0000256" key="1">
    <source>
        <dbReference type="ARBA" id="ARBA00004651"/>
    </source>
</evidence>
<dbReference type="NCBIfam" id="TIGR00914">
    <property type="entry name" value="2A0601"/>
    <property type="match status" value="1"/>
</dbReference>
<keyword evidence="6 8" id="KW-1133">Transmembrane helix</keyword>
<dbReference type="InterPro" id="IPR004763">
    <property type="entry name" value="CusA-like"/>
</dbReference>
<feature type="transmembrane region" description="Helical" evidence="8">
    <location>
        <begin position="484"/>
        <end position="507"/>
    </location>
</feature>
<accession>A0AAW9R7P1</accession>
<reference evidence="9 10" key="1">
    <citation type="journal article" date="2016" name="Antonie Van Leeuwenhoek">
        <title>Denitratimonas tolerans gen. nov., sp. nov., a denitrifying bacterium isolated from a bioreactor for tannery wastewater treatment.</title>
        <authorList>
            <person name="Han S.I."/>
            <person name="Kim J.O."/>
            <person name="Lee Y.R."/>
            <person name="Ekpeghere K.I."/>
            <person name="Koh S.C."/>
            <person name="Whang K.S."/>
        </authorList>
    </citation>
    <scope>NUCLEOTIDE SEQUENCE [LARGE SCALE GENOMIC DNA]</scope>
    <source>
        <strain evidence="9 10">KACC 17565</strain>
    </source>
</reference>
<dbReference type="Pfam" id="PF00873">
    <property type="entry name" value="ACR_tran"/>
    <property type="match status" value="1"/>
</dbReference>
<evidence type="ECO:0000256" key="8">
    <source>
        <dbReference type="SAM" id="Phobius"/>
    </source>
</evidence>
<comment type="similarity">
    <text evidence="2">Belongs to the resistance-nodulation-cell division (RND) (TC 2.A.6) family.</text>
</comment>
<dbReference type="AlphaFoldDB" id="A0AAW9R7P1"/>
<feature type="transmembrane region" description="Helical" evidence="8">
    <location>
        <begin position="12"/>
        <end position="31"/>
    </location>
</feature>
<dbReference type="InterPro" id="IPR027463">
    <property type="entry name" value="AcrB_DN_DC_subdom"/>
</dbReference>
<feature type="transmembrane region" description="Helical" evidence="8">
    <location>
        <begin position="539"/>
        <end position="556"/>
    </location>
</feature>
<dbReference type="PANTHER" id="PTHR32063">
    <property type="match status" value="1"/>
</dbReference>
<sequence>MLERIVRFSIRHRWMMLVLTLGLIGVGIWSFTRLPIDATPDITNVQVQINTEAPGYSPLESEQRVTYPIETALAGLPRLDYTRSLSRYGLSQVTVVFEDGTDLYFARQQVAERLQQIRSQIPEGLEPEMGPISTGLGEIFLYTVDAAPGAAKPDGTPWTATDLRTLQDWVIRPQMRNTPGVTEVNTIGGFERQIHITPDPSKLVALGFTLQDIVDAVAANNQNMGAGYIERNGQQYLVRVPGQVGGIDEIRNIVLDRRDGLPIRVADLAQVGEGPELRTGAATQNGEEVVLGTVSMLVGSNSRTVAQAAAAKLQDANASLPEGVTATAVYDRTGLVERTMQTISKNLIEGALLVIVVLFLLLGNFRAALITAAVIPLAMLFTITGMVRGGVSGNLMSLGALDFGLIVDGAVIIIENVLRRFGEMQHRLGRTLTREERNDLTATATVEVIRPSLFGMFIIVAVYLPIFALTGIEGKMFHPMAITVVLALTGAMVLSLTFVPASIAIFMGNRVEEKENRLVQWTRRRYEPLLAWSLRRQNWVLGGALMLVVVSLLLATRLGSEFIPSLDEGDLAMQAIRIPGTGLEQSVKMQLAVEERLMQVPEVERVFSRIGTAEVATDPMPPNVADTYLMVKPRGQWPDPRKPRDVLIDEIEAAVATLPGNNYEFSQPIEMRTNELISGVRADVAIKVFGDDLDTLVEVAEQVEAAARQVEGAVDVNTEQATGLPLLTIVPDRAALARFGLNPGIVQQTVATAVGGQVASQLFEGDRRFDIVVRLPEQMRVDPTALEDLPIPLPDVANADRSSLEPSWASARTVPLREVAQIESLLGPNQINRENGKRRVVVTANVRDRDLGSFVEELQQRVGQQVNVPEGYWIDYGGTFEQLISASQRLAVVVPVTLVLIFGLLFMAFGSARDAVIVFSGVPLALSGGVAALALRGIPLSITAGVGFIALSGVAVLNGLVMIAFIRNLREQGQSLDDAVFNGALGRLRPVLMTALVASLGFVPMALNVGAGAEVQRPLATVVIGGIVSSTLLTLLVLPTLYRLLHRGDAAKPQLEAH</sequence>
<keyword evidence="10" id="KW-1185">Reference proteome</keyword>
<comment type="caution">
    <text evidence="9">The sequence shown here is derived from an EMBL/GenBank/DDBJ whole genome shotgun (WGS) entry which is preliminary data.</text>
</comment>
<dbReference type="EMBL" id="JBBDHC010000014">
    <property type="protein sequence ID" value="MEJ1250007.1"/>
    <property type="molecule type" value="Genomic_DNA"/>
</dbReference>
<feature type="transmembrane region" description="Helical" evidence="8">
    <location>
        <begin position="1019"/>
        <end position="1042"/>
    </location>
</feature>
<keyword evidence="5 8" id="KW-0812">Transmembrane</keyword>
<feature type="transmembrane region" description="Helical" evidence="8">
    <location>
        <begin position="453"/>
        <end position="472"/>
    </location>
</feature>
<feature type="transmembrane region" description="Helical" evidence="8">
    <location>
        <begin position="890"/>
        <end position="909"/>
    </location>
</feature>
<feature type="transmembrane region" description="Helical" evidence="8">
    <location>
        <begin position="350"/>
        <end position="383"/>
    </location>
</feature>
<feature type="transmembrane region" description="Helical" evidence="8">
    <location>
        <begin position="986"/>
        <end position="1007"/>
    </location>
</feature>
<dbReference type="Gene3D" id="3.30.2090.10">
    <property type="entry name" value="Multidrug efflux transporter AcrB TolC docking domain, DN and DC subdomains"/>
    <property type="match status" value="2"/>
</dbReference>
<feature type="transmembrane region" description="Helical" evidence="8">
    <location>
        <begin position="915"/>
        <end position="935"/>
    </location>
</feature>
<evidence type="ECO:0000256" key="2">
    <source>
        <dbReference type="ARBA" id="ARBA00010942"/>
    </source>
</evidence>
<evidence type="ECO:0000313" key="10">
    <source>
        <dbReference type="Proteomes" id="UP001364472"/>
    </source>
</evidence>
<comment type="subcellular location">
    <subcellularLocation>
        <location evidence="1">Cell membrane</location>
        <topology evidence="1">Multi-pass membrane protein</topology>
    </subcellularLocation>
</comment>
<dbReference type="SUPFAM" id="SSF82693">
    <property type="entry name" value="Multidrug efflux transporter AcrB pore domain, PN1, PN2, PC1 and PC2 subdomains"/>
    <property type="match status" value="3"/>
</dbReference>
<name>A0AAW9R7P1_9GAMM</name>
<evidence type="ECO:0000256" key="4">
    <source>
        <dbReference type="ARBA" id="ARBA00022475"/>
    </source>
</evidence>
<dbReference type="GO" id="GO:0005886">
    <property type="term" value="C:plasma membrane"/>
    <property type="evidence" value="ECO:0007669"/>
    <property type="project" value="UniProtKB-SubCell"/>
</dbReference>
<dbReference type="Gene3D" id="3.30.70.1440">
    <property type="entry name" value="Multidrug efflux transporter AcrB pore domain"/>
    <property type="match status" value="1"/>
</dbReference>
<dbReference type="RefSeq" id="WP_320388295.1">
    <property type="nucleotide sequence ID" value="NZ_JBBDHC010000014.1"/>
</dbReference>
<evidence type="ECO:0000256" key="3">
    <source>
        <dbReference type="ARBA" id="ARBA00022448"/>
    </source>
</evidence>
<dbReference type="PANTHER" id="PTHR32063:SF24">
    <property type="entry name" value="CATION EFFLUX SYSTEM (ACRB_ACRD_ACRF FAMILY)"/>
    <property type="match status" value="1"/>
</dbReference>
<dbReference type="Gene3D" id="3.30.70.1320">
    <property type="entry name" value="Multidrug efflux transporter AcrB pore domain like"/>
    <property type="match status" value="1"/>
</dbReference>
<dbReference type="Gene3D" id="3.30.70.1430">
    <property type="entry name" value="Multidrug efflux transporter AcrB pore domain"/>
    <property type="match status" value="2"/>
</dbReference>
<evidence type="ECO:0000256" key="6">
    <source>
        <dbReference type="ARBA" id="ARBA00022989"/>
    </source>
</evidence>
<keyword evidence="4" id="KW-1003">Cell membrane</keyword>
<feature type="transmembrane region" description="Helical" evidence="8">
    <location>
        <begin position="395"/>
        <end position="414"/>
    </location>
</feature>
<dbReference type="PRINTS" id="PR00702">
    <property type="entry name" value="ACRIFLAVINRP"/>
</dbReference>
<dbReference type="GO" id="GO:0008324">
    <property type="term" value="F:monoatomic cation transmembrane transporter activity"/>
    <property type="evidence" value="ECO:0007669"/>
    <property type="project" value="InterPro"/>
</dbReference>
<keyword evidence="7 8" id="KW-0472">Membrane</keyword>
<organism evidence="9 10">
    <name type="scientific">Denitratimonas tolerans</name>
    <dbReference type="NCBI Taxonomy" id="1338420"/>
    <lineage>
        <taxon>Bacteria</taxon>
        <taxon>Pseudomonadati</taxon>
        <taxon>Pseudomonadota</taxon>
        <taxon>Gammaproteobacteria</taxon>
        <taxon>Lysobacterales</taxon>
        <taxon>Lysobacteraceae</taxon>
        <taxon>Denitratimonas</taxon>
    </lineage>
</organism>
<evidence type="ECO:0000313" key="9">
    <source>
        <dbReference type="EMBL" id="MEJ1250007.1"/>
    </source>
</evidence>
<dbReference type="SUPFAM" id="SSF82714">
    <property type="entry name" value="Multidrug efflux transporter AcrB TolC docking domain, DN and DC subdomains"/>
    <property type="match status" value="2"/>
</dbReference>
<dbReference type="Proteomes" id="UP001364472">
    <property type="component" value="Unassembled WGS sequence"/>
</dbReference>
<gene>
    <name evidence="9" type="ORF">WB794_10025</name>
</gene>
<feature type="transmembrane region" description="Helical" evidence="8">
    <location>
        <begin position="942"/>
        <end position="966"/>
    </location>
</feature>
<dbReference type="GO" id="GO:0042910">
    <property type="term" value="F:xenobiotic transmembrane transporter activity"/>
    <property type="evidence" value="ECO:0007669"/>
    <property type="project" value="TreeGrafter"/>
</dbReference>
<proteinExistence type="inferred from homology"/>
<keyword evidence="3" id="KW-0813">Transport</keyword>
<evidence type="ECO:0000256" key="5">
    <source>
        <dbReference type="ARBA" id="ARBA00022692"/>
    </source>
</evidence>
<dbReference type="Gene3D" id="1.20.1640.10">
    <property type="entry name" value="Multidrug efflux transporter AcrB transmembrane domain"/>
    <property type="match status" value="2"/>
</dbReference>
<protein>
    <submittedName>
        <fullName evidence="9">CusA/CzcA family heavy metal efflux RND transporter</fullName>
    </submittedName>
</protein>